<keyword evidence="3" id="KW-1185">Reference proteome</keyword>
<evidence type="ECO:0000256" key="1">
    <source>
        <dbReference type="SAM" id="MobiDB-lite"/>
    </source>
</evidence>
<evidence type="ECO:0000313" key="2">
    <source>
        <dbReference type="EMBL" id="MFC5925798.1"/>
    </source>
</evidence>
<dbReference type="RefSeq" id="WP_377513873.1">
    <property type="nucleotide sequence ID" value="NZ_JBHSQS010000012.1"/>
</dbReference>
<comment type="caution">
    <text evidence="2">The sequence shown here is derived from an EMBL/GenBank/DDBJ whole genome shotgun (WGS) entry which is preliminary data.</text>
</comment>
<dbReference type="Proteomes" id="UP001596226">
    <property type="component" value="Unassembled WGS sequence"/>
</dbReference>
<accession>A0ABW1HAL0</accession>
<reference evidence="3" key="1">
    <citation type="journal article" date="2019" name="Int. J. Syst. Evol. Microbiol.">
        <title>The Global Catalogue of Microorganisms (GCM) 10K type strain sequencing project: providing services to taxonomists for standard genome sequencing and annotation.</title>
        <authorList>
            <consortium name="The Broad Institute Genomics Platform"/>
            <consortium name="The Broad Institute Genome Sequencing Center for Infectious Disease"/>
            <person name="Wu L."/>
            <person name="Ma J."/>
        </authorList>
    </citation>
    <scope>NUCLEOTIDE SEQUENCE [LARGE SCALE GENOMIC DNA]</scope>
    <source>
        <strain evidence="3">CGMCC 4.7144</strain>
    </source>
</reference>
<organism evidence="2 3">
    <name type="scientific">Micromonospora vulcania</name>
    <dbReference type="NCBI Taxonomy" id="1441873"/>
    <lineage>
        <taxon>Bacteria</taxon>
        <taxon>Bacillati</taxon>
        <taxon>Actinomycetota</taxon>
        <taxon>Actinomycetes</taxon>
        <taxon>Micromonosporales</taxon>
        <taxon>Micromonosporaceae</taxon>
        <taxon>Micromonospora</taxon>
    </lineage>
</organism>
<evidence type="ECO:0000313" key="3">
    <source>
        <dbReference type="Proteomes" id="UP001596226"/>
    </source>
</evidence>
<proteinExistence type="predicted"/>
<gene>
    <name evidence="2" type="ORF">ACFQGL_20885</name>
</gene>
<name>A0ABW1HAL0_9ACTN</name>
<sequence>MVRLPQADVPRAAAGHLARQTRRRLEPHGPATAPADMRQRKDAMRHPNRSRIVKAAAVTMALAALACEGEGGVKSDRPATDRVADPRAERVVTIEITEATGPYDVYVRAAKFGEALGDHTRDKIAGGKYKQTLDYTSGLKIEITITATGHRTDMFRCQISDGEKRAQERAAGQVQCKLTTSR</sequence>
<feature type="region of interest" description="Disordered" evidence="1">
    <location>
        <begin position="1"/>
        <end position="46"/>
    </location>
</feature>
<protein>
    <submittedName>
        <fullName evidence="2">Uncharacterized protein</fullName>
    </submittedName>
</protein>
<dbReference type="EMBL" id="JBHSQS010000012">
    <property type="protein sequence ID" value="MFC5925798.1"/>
    <property type="molecule type" value="Genomic_DNA"/>
</dbReference>